<evidence type="ECO:0000313" key="2">
    <source>
        <dbReference type="Proteomes" id="UP001056681"/>
    </source>
</evidence>
<reference evidence="1" key="1">
    <citation type="submission" date="2020-10" db="EMBL/GenBank/DDBJ databases">
        <title>Whole-genome sequence of Luteibacter sp. EIF3.</title>
        <authorList>
            <person name="Friedrich I."/>
            <person name="Hertel R."/>
            <person name="Daniel R."/>
        </authorList>
    </citation>
    <scope>NUCLEOTIDE SEQUENCE</scope>
    <source>
        <strain evidence="1">EIF3</strain>
    </source>
</reference>
<keyword evidence="2" id="KW-1185">Reference proteome</keyword>
<sequence length="346" mass="38015">MIELGEWVAARDRIYLDKCFWIHLRAARTLASSPPGAADLLNALVAGVSNGQLVCPISDALFLELMKQSDPVTRGATAELIDELSCGVTLSPEPTRVATEVAHFFHANVGHSVHPLEHLVWTKVAYILGVQHPVAAAFPEDERLVIQKAFFDHMWEVSLSAMVGTIGDAWPLASPFVDIADRLNRDNAAHAASMKSFAQVYRDEINGVLQLAAPIAAEVLHDMIVKSLGPGIQLSADEREGMTRRCLGVLRTAVRKPVGRRALRTLQVGALLHAALRWNRTQKLNANDIFDFHHAGAALGYCDALLTDGPMHALLMQRHLAIERDFPCRVMSSVEEAATWVRHRIA</sequence>
<accession>A0ABY4SYY3</accession>
<evidence type="ECO:0000313" key="1">
    <source>
        <dbReference type="EMBL" id="URL56917.1"/>
    </source>
</evidence>
<dbReference type="EMBL" id="CP063231">
    <property type="protein sequence ID" value="URL56917.1"/>
    <property type="molecule type" value="Genomic_DNA"/>
</dbReference>
<gene>
    <name evidence="1" type="ORF">IM816_09565</name>
</gene>
<name>A0ABY4SYY3_9GAMM</name>
<dbReference type="Proteomes" id="UP001056681">
    <property type="component" value="Chromosome"/>
</dbReference>
<proteinExistence type="predicted"/>
<organism evidence="1 2">
    <name type="scientific">Luteibacter flocculans</name>
    <dbReference type="NCBI Taxonomy" id="2780091"/>
    <lineage>
        <taxon>Bacteria</taxon>
        <taxon>Pseudomonadati</taxon>
        <taxon>Pseudomonadota</taxon>
        <taxon>Gammaproteobacteria</taxon>
        <taxon>Lysobacterales</taxon>
        <taxon>Rhodanobacteraceae</taxon>
        <taxon>Luteibacter</taxon>
    </lineage>
</organism>
<dbReference type="RefSeq" id="WP_250337886.1">
    <property type="nucleotide sequence ID" value="NZ_CP063231.1"/>
</dbReference>
<protein>
    <submittedName>
        <fullName evidence="1">Uncharacterized protein</fullName>
    </submittedName>
</protein>